<reference evidence="2" key="1">
    <citation type="submission" date="2016-04" db="EMBL/GenBank/DDBJ databases">
        <authorList>
            <person name="Evans L.H."/>
            <person name="Alamgir A."/>
            <person name="Owens N."/>
            <person name="Weber N.D."/>
            <person name="Virtaneva K."/>
            <person name="Barbian K."/>
            <person name="Babar A."/>
            <person name="Rosenke K."/>
        </authorList>
    </citation>
    <scope>NUCLEOTIDE SEQUENCE [LARGE SCALE GENOMIC DNA]</scope>
    <source>
        <strain evidence="2">CBS 101.48</strain>
    </source>
</reference>
<feature type="region of interest" description="Disordered" evidence="1">
    <location>
        <begin position="124"/>
        <end position="178"/>
    </location>
</feature>
<feature type="region of interest" description="Disordered" evidence="1">
    <location>
        <begin position="67"/>
        <end position="88"/>
    </location>
</feature>
<dbReference type="Proteomes" id="UP000078561">
    <property type="component" value="Unassembled WGS sequence"/>
</dbReference>
<dbReference type="AlphaFoldDB" id="A0A163JFY9"/>
<feature type="compositionally biased region" description="Basic residues" evidence="1">
    <location>
        <begin position="135"/>
        <end position="162"/>
    </location>
</feature>
<dbReference type="InParanoid" id="A0A163JFY9"/>
<feature type="region of interest" description="Disordered" evidence="1">
    <location>
        <begin position="1"/>
        <end position="22"/>
    </location>
</feature>
<proteinExistence type="predicted"/>
<evidence type="ECO:0000256" key="1">
    <source>
        <dbReference type="SAM" id="MobiDB-lite"/>
    </source>
</evidence>
<evidence type="ECO:0000313" key="2">
    <source>
        <dbReference type="EMBL" id="SAL99123.1"/>
    </source>
</evidence>
<sequence length="194" mass="21606">MAYHYESHTTTLITTDDGHHSESSSSILVRELDDGEVGILLAGNNSILDPSLTPHMLEASLINYNVDTDAPSTDDDDDDDEQVDDDSWFPSLRRLSSIHGLDDEDHDSWADTMATLFATKVEEYDTEDDQASQHSTKRKRHGHHGRLGKSRRIASGKGRKTKGHSDRNSSGDDDSDDHLHIDFVPVDVVCVHIE</sequence>
<keyword evidence="3" id="KW-1185">Reference proteome</keyword>
<accession>A0A163JFY9</accession>
<name>A0A163JFY9_ABSGL</name>
<dbReference type="EMBL" id="LT552482">
    <property type="protein sequence ID" value="SAL99123.1"/>
    <property type="molecule type" value="Genomic_DNA"/>
</dbReference>
<gene>
    <name evidence="2" type="primary">ABSGL_04704.1 scaffold 5764</name>
</gene>
<dbReference type="OrthoDB" id="2287709at2759"/>
<organism evidence="2">
    <name type="scientific">Absidia glauca</name>
    <name type="common">Pin mould</name>
    <dbReference type="NCBI Taxonomy" id="4829"/>
    <lineage>
        <taxon>Eukaryota</taxon>
        <taxon>Fungi</taxon>
        <taxon>Fungi incertae sedis</taxon>
        <taxon>Mucoromycota</taxon>
        <taxon>Mucoromycotina</taxon>
        <taxon>Mucoromycetes</taxon>
        <taxon>Mucorales</taxon>
        <taxon>Cunninghamellaceae</taxon>
        <taxon>Absidia</taxon>
    </lineage>
</organism>
<protein>
    <submittedName>
        <fullName evidence="2">Uncharacterized protein</fullName>
    </submittedName>
</protein>
<evidence type="ECO:0000313" key="3">
    <source>
        <dbReference type="Proteomes" id="UP000078561"/>
    </source>
</evidence>
<feature type="compositionally biased region" description="Acidic residues" evidence="1">
    <location>
        <begin position="72"/>
        <end position="87"/>
    </location>
</feature>